<evidence type="ECO:0000256" key="2">
    <source>
        <dbReference type="SAM" id="Phobius"/>
    </source>
</evidence>
<keyword evidence="2" id="KW-1133">Transmembrane helix</keyword>
<protein>
    <submittedName>
        <fullName evidence="3">Uncharacterized protein</fullName>
    </submittedName>
</protein>
<dbReference type="Gene3D" id="2.60.120.260">
    <property type="entry name" value="Galactose-binding domain-like"/>
    <property type="match status" value="1"/>
</dbReference>
<keyword evidence="2" id="KW-0812">Transmembrane</keyword>
<reference evidence="3 4" key="1">
    <citation type="journal article" date="2020" name="ISME J.">
        <title>Uncovering the hidden diversity of litter-decomposition mechanisms in mushroom-forming fungi.</title>
        <authorList>
            <person name="Floudas D."/>
            <person name="Bentzer J."/>
            <person name="Ahren D."/>
            <person name="Johansson T."/>
            <person name="Persson P."/>
            <person name="Tunlid A."/>
        </authorList>
    </citation>
    <scope>NUCLEOTIDE SEQUENCE [LARGE SCALE GENOMIC DNA]</scope>
    <source>
        <strain evidence="3 4">CBS 146.42</strain>
    </source>
</reference>
<feature type="transmembrane region" description="Helical" evidence="2">
    <location>
        <begin position="192"/>
        <end position="216"/>
    </location>
</feature>
<evidence type="ECO:0000256" key="1">
    <source>
        <dbReference type="SAM" id="MobiDB-lite"/>
    </source>
</evidence>
<dbReference type="Proteomes" id="UP000559027">
    <property type="component" value="Unassembled WGS sequence"/>
</dbReference>
<proteinExistence type="predicted"/>
<accession>A0A8H5LKV4</accession>
<dbReference type="EMBL" id="JAACJO010000003">
    <property type="protein sequence ID" value="KAF5360864.1"/>
    <property type="molecule type" value="Genomic_DNA"/>
</dbReference>
<keyword evidence="4" id="KW-1185">Reference proteome</keyword>
<gene>
    <name evidence="3" type="ORF">D9756_004941</name>
</gene>
<evidence type="ECO:0000313" key="3">
    <source>
        <dbReference type="EMBL" id="KAF5360864.1"/>
    </source>
</evidence>
<feature type="region of interest" description="Disordered" evidence="1">
    <location>
        <begin position="269"/>
        <end position="293"/>
    </location>
</feature>
<sequence length="455" mass="49293">MEKIDDRDSSIVFSEPLLGRDWSDWGGSQEYQNTTSLTRTMGANAKITFYAVYGTISTDSIDSGTTSDYSIDGGSETTYTTSPTKQTQYQVKFFESSTLNPGRHTLEVINKTPRGWFWLDYFLVANSTTVSSSTTSSSTSIGLSSITSSSPISTRSPSTTTVVFTPAFTSSTDADTPVTDSSSPSHHKGPNAGVIVGSVFGGLFGLVFLLALIWIVRRKLADRYADQAAAIPTDAAIPSPTSKGFAPAHQSYGSRTIAGYEIPVSPTVMAQVHHQREQSSKQQQQLQHSRYGSNVSTSNVYPFSPAAGLAQQAYHPNAAHTGQRGQVPVSPYIASAPQYHPQPHGRQHSMALPPRVNTPLSSHSYSNSTGGGVALPTVRATLDKGQIPEFTDLIMAQMRPNKLGADMVVKVLLIVHLQTTLCLRRTLVLHLVYRIQEPDKSMFKLVGDKVLDWLG</sequence>
<feature type="compositionally biased region" description="Low complexity" evidence="1">
    <location>
        <begin position="280"/>
        <end position="289"/>
    </location>
</feature>
<organism evidence="3 4">
    <name type="scientific">Leucocoprinus leucothites</name>
    <dbReference type="NCBI Taxonomy" id="201217"/>
    <lineage>
        <taxon>Eukaryota</taxon>
        <taxon>Fungi</taxon>
        <taxon>Dikarya</taxon>
        <taxon>Basidiomycota</taxon>
        <taxon>Agaricomycotina</taxon>
        <taxon>Agaricomycetes</taxon>
        <taxon>Agaricomycetidae</taxon>
        <taxon>Agaricales</taxon>
        <taxon>Agaricineae</taxon>
        <taxon>Agaricaceae</taxon>
        <taxon>Leucocoprinus</taxon>
    </lineage>
</organism>
<name>A0A8H5LKV4_9AGAR</name>
<keyword evidence="2" id="KW-0472">Membrane</keyword>
<feature type="region of interest" description="Disordered" evidence="1">
    <location>
        <begin position="131"/>
        <end position="159"/>
    </location>
</feature>
<comment type="caution">
    <text evidence="3">The sequence shown here is derived from an EMBL/GenBank/DDBJ whole genome shotgun (WGS) entry which is preliminary data.</text>
</comment>
<evidence type="ECO:0000313" key="4">
    <source>
        <dbReference type="Proteomes" id="UP000559027"/>
    </source>
</evidence>
<dbReference type="OrthoDB" id="3265734at2759"/>
<dbReference type="AlphaFoldDB" id="A0A8H5LKV4"/>